<dbReference type="EMBL" id="LR791005">
    <property type="protein sequence ID" value="CAB3266867.1"/>
    <property type="molecule type" value="mRNA"/>
</dbReference>
<reference evidence="1" key="1">
    <citation type="submission" date="2020-04" db="EMBL/GenBank/DDBJ databases">
        <authorList>
            <person name="Neveu A P."/>
        </authorList>
    </citation>
    <scope>NUCLEOTIDE SEQUENCE</scope>
    <source>
        <tissue evidence="1">Whole embryo</tissue>
    </source>
</reference>
<gene>
    <name evidence="1" type="primary">Tceb2-002</name>
</gene>
<protein>
    <submittedName>
        <fullName evidence="1">Transcription elongation factor B polypeptide 2-like</fullName>
    </submittedName>
</protein>
<organism evidence="1">
    <name type="scientific">Phallusia mammillata</name>
    <dbReference type="NCBI Taxonomy" id="59560"/>
    <lineage>
        <taxon>Eukaryota</taxon>
        <taxon>Metazoa</taxon>
        <taxon>Chordata</taxon>
        <taxon>Tunicata</taxon>
        <taxon>Ascidiacea</taxon>
        <taxon>Phlebobranchia</taxon>
        <taxon>Ascidiidae</taxon>
        <taxon>Phallusia</taxon>
    </lineage>
</organism>
<dbReference type="GO" id="GO:0003746">
    <property type="term" value="F:translation elongation factor activity"/>
    <property type="evidence" value="ECO:0007669"/>
    <property type="project" value="UniProtKB-KW"/>
</dbReference>
<accession>A0A6F9DTT9</accession>
<keyword evidence="1" id="KW-0648">Protein biosynthesis</keyword>
<proteinExistence type="evidence at transcript level"/>
<name>A0A6F9DTT9_9ASCI</name>
<keyword evidence="1" id="KW-0251">Elongation factor</keyword>
<sequence>MKPHDGAGTGDQKK</sequence>
<evidence type="ECO:0000313" key="1">
    <source>
        <dbReference type="EMBL" id="CAB3266867.1"/>
    </source>
</evidence>